<dbReference type="CDD" id="cd00555">
    <property type="entry name" value="Maf"/>
    <property type="match status" value="1"/>
</dbReference>
<comment type="function">
    <text evidence="4">Nucleoside triphosphate pyrophosphatase that hydrolyzes dTTP and UTP. May have a dual role in cell division arrest and in preventing the incorporation of modified nucleotides into cellular nucleic acids.</text>
</comment>
<dbReference type="EC" id="3.6.1.9" evidence="4"/>
<comment type="subcellular location">
    <subcellularLocation>
        <location evidence="4">Cytoplasm</location>
    </subcellularLocation>
</comment>
<accession>E0TBY2</accession>
<dbReference type="Pfam" id="PF02545">
    <property type="entry name" value="Maf"/>
    <property type="match status" value="1"/>
</dbReference>
<feature type="site" description="Important for substrate specificity" evidence="4">
    <location>
        <position position="84"/>
    </location>
</feature>
<evidence type="ECO:0000313" key="6">
    <source>
        <dbReference type="Proteomes" id="UP000001302"/>
    </source>
</evidence>
<comment type="similarity">
    <text evidence="4">Belongs to the Maf family. YhdE subfamily.</text>
</comment>
<dbReference type="GO" id="GO:0009117">
    <property type="term" value="P:nucleotide metabolic process"/>
    <property type="evidence" value="ECO:0007669"/>
    <property type="project" value="UniProtKB-KW"/>
</dbReference>
<dbReference type="RefSeq" id="WP_013299449.1">
    <property type="nucleotide sequence ID" value="NC_014414.1"/>
</dbReference>
<comment type="caution">
    <text evidence="4">Lacks conserved residue(s) required for the propagation of feature annotation.</text>
</comment>
<dbReference type="PANTHER" id="PTHR43213">
    <property type="entry name" value="BIFUNCTIONAL DTTP/UTP PYROPHOSPHATASE/METHYLTRANSFERASE PROTEIN-RELATED"/>
    <property type="match status" value="1"/>
</dbReference>
<feature type="active site" description="Proton acceptor" evidence="4">
    <location>
        <position position="83"/>
    </location>
</feature>
<keyword evidence="2 4" id="KW-0378">Hydrolase</keyword>
<evidence type="ECO:0000256" key="2">
    <source>
        <dbReference type="ARBA" id="ARBA00022801"/>
    </source>
</evidence>
<dbReference type="GO" id="GO:0036218">
    <property type="term" value="F:dTTP diphosphatase activity"/>
    <property type="evidence" value="ECO:0007669"/>
    <property type="project" value="RHEA"/>
</dbReference>
<dbReference type="PIRSF" id="PIRSF006305">
    <property type="entry name" value="Maf"/>
    <property type="match status" value="1"/>
</dbReference>
<dbReference type="HAMAP" id="MF_00528">
    <property type="entry name" value="Maf"/>
    <property type="match status" value="1"/>
</dbReference>
<comment type="cofactor">
    <cofactor evidence="1 4">
        <name>a divalent metal cation</name>
        <dbReference type="ChEBI" id="CHEBI:60240"/>
    </cofactor>
</comment>
<dbReference type="STRING" id="314260.PB2503_01982"/>
<dbReference type="HOGENOM" id="CLU_040416_2_0_5"/>
<dbReference type="NCBIfam" id="TIGR00172">
    <property type="entry name" value="maf"/>
    <property type="match status" value="1"/>
</dbReference>
<evidence type="ECO:0000256" key="3">
    <source>
        <dbReference type="ARBA" id="ARBA00023080"/>
    </source>
</evidence>
<keyword evidence="6" id="KW-1185">Reference proteome</keyword>
<protein>
    <recommendedName>
        <fullName evidence="4">dTTP/UTP pyrophosphatase</fullName>
        <shortName evidence="4">dTTPase/UTPase</shortName>
        <ecNumber evidence="4">3.6.1.9</ecNumber>
    </recommendedName>
    <alternativeName>
        <fullName evidence="4">Nucleoside triphosphate pyrophosphatase</fullName>
    </alternativeName>
    <alternativeName>
        <fullName evidence="4">Nucleotide pyrophosphatase</fullName>
        <shortName evidence="4">Nucleotide PPase</shortName>
    </alternativeName>
</protein>
<feature type="site" description="Important for substrate specificity" evidence="4">
    <location>
        <position position="168"/>
    </location>
</feature>
<gene>
    <name evidence="5" type="ordered locus">PB2503_01982</name>
</gene>
<dbReference type="InterPro" id="IPR003697">
    <property type="entry name" value="Maf-like"/>
</dbReference>
<dbReference type="KEGG" id="pbr:PB2503_01982"/>
<evidence type="ECO:0000256" key="4">
    <source>
        <dbReference type="HAMAP-Rule" id="MF_00528"/>
    </source>
</evidence>
<dbReference type="AlphaFoldDB" id="E0TBY2"/>
<evidence type="ECO:0000256" key="1">
    <source>
        <dbReference type="ARBA" id="ARBA00001968"/>
    </source>
</evidence>
<dbReference type="eggNOG" id="COG0424">
    <property type="taxonomic scope" value="Bacteria"/>
</dbReference>
<dbReference type="GO" id="GO:0005737">
    <property type="term" value="C:cytoplasm"/>
    <property type="evidence" value="ECO:0007669"/>
    <property type="project" value="UniProtKB-SubCell"/>
</dbReference>
<dbReference type="SUPFAM" id="SSF52972">
    <property type="entry name" value="ITPase-like"/>
    <property type="match status" value="1"/>
</dbReference>
<evidence type="ECO:0000313" key="5">
    <source>
        <dbReference type="EMBL" id="ADM08475.1"/>
    </source>
</evidence>
<keyword evidence="4" id="KW-0963">Cytoplasm</keyword>
<dbReference type="GO" id="GO:0036221">
    <property type="term" value="F:UTP diphosphatase activity"/>
    <property type="evidence" value="ECO:0007669"/>
    <property type="project" value="RHEA"/>
</dbReference>
<sequence>MSETGSNDTQSKAGPRLILASGSARRRALLTQIGYPPDEIHPADIDETPREDELPRLLAGRLAEEKAMVVADRYPGDVVVSGDTVVAAGRRILPKAETRDEAATCLSLLSGRSHRVYTGMACAGANREKIRTRIVETRVKVKTLSHTEIDLYLDSHQWSGKAGGYAIQGAFAAFIIQIVGSYSGVVGLPLYETANLLRDALGRAPAFPAD</sequence>
<dbReference type="PANTHER" id="PTHR43213:SF5">
    <property type="entry name" value="BIFUNCTIONAL DTTP_UTP PYROPHOSPHATASE_METHYLTRANSFERASE PROTEIN-RELATED"/>
    <property type="match status" value="1"/>
</dbReference>
<dbReference type="OrthoDB" id="9807767at2"/>
<name>E0TBY2_PARBH</name>
<keyword evidence="3 4" id="KW-0546">Nucleotide metabolism</keyword>
<dbReference type="Proteomes" id="UP000001302">
    <property type="component" value="Chromosome"/>
</dbReference>
<reference evidence="5 6" key="2">
    <citation type="journal article" date="2011" name="J. Bacteriol.">
        <title>Complete genome sequence of strain HTCC2503T of Parvularcula bermudensis, the type species of the order "Parvularculales" in the class Alphaproteobacteria.</title>
        <authorList>
            <person name="Oh H.M."/>
            <person name="Kang I."/>
            <person name="Vergin K.L."/>
            <person name="Kang D."/>
            <person name="Rhee K.H."/>
            <person name="Giovannoni S.J."/>
            <person name="Cho J.C."/>
        </authorList>
    </citation>
    <scope>NUCLEOTIDE SEQUENCE [LARGE SCALE GENOMIC DNA]</scope>
    <source>
        <strain evidence="6">ATCC BAA-594 / HTCC2503 / KCTC 12087</strain>
    </source>
</reference>
<dbReference type="EMBL" id="CP002156">
    <property type="protein sequence ID" value="ADM08475.1"/>
    <property type="molecule type" value="Genomic_DNA"/>
</dbReference>
<reference evidence="6" key="1">
    <citation type="submission" date="2010-08" db="EMBL/GenBank/DDBJ databases">
        <title>Genome sequence of Parvularcula bermudensis HTCC2503.</title>
        <authorList>
            <person name="Kang D.-M."/>
            <person name="Oh H.-M."/>
            <person name="Cho J.-C."/>
        </authorList>
    </citation>
    <scope>NUCLEOTIDE SEQUENCE [LARGE SCALE GENOMIC DNA]</scope>
    <source>
        <strain evidence="6">ATCC BAA-594 / HTCC2503 / KCTC 12087</strain>
    </source>
</reference>
<feature type="site" description="Important for substrate specificity" evidence="4">
    <location>
        <position position="25"/>
    </location>
</feature>
<dbReference type="InterPro" id="IPR029001">
    <property type="entry name" value="ITPase-like_fam"/>
</dbReference>
<organism evidence="5 6">
    <name type="scientific">Parvularcula bermudensis (strain ATCC BAA-594 / HTCC2503 / KCTC 12087)</name>
    <dbReference type="NCBI Taxonomy" id="314260"/>
    <lineage>
        <taxon>Bacteria</taxon>
        <taxon>Pseudomonadati</taxon>
        <taxon>Pseudomonadota</taxon>
        <taxon>Alphaproteobacteria</taxon>
        <taxon>Parvularculales</taxon>
        <taxon>Parvularculaceae</taxon>
        <taxon>Parvularcula</taxon>
    </lineage>
</organism>
<proteinExistence type="inferred from homology"/>
<dbReference type="Gene3D" id="3.90.950.10">
    <property type="match status" value="1"/>
</dbReference>
<comment type="catalytic activity">
    <reaction evidence="4">
        <text>dTTP + H2O = dTMP + diphosphate + H(+)</text>
        <dbReference type="Rhea" id="RHEA:28534"/>
        <dbReference type="ChEBI" id="CHEBI:15377"/>
        <dbReference type="ChEBI" id="CHEBI:15378"/>
        <dbReference type="ChEBI" id="CHEBI:33019"/>
        <dbReference type="ChEBI" id="CHEBI:37568"/>
        <dbReference type="ChEBI" id="CHEBI:63528"/>
        <dbReference type="EC" id="3.6.1.9"/>
    </reaction>
</comment>
<comment type="catalytic activity">
    <reaction evidence="4">
        <text>UTP + H2O = UMP + diphosphate + H(+)</text>
        <dbReference type="Rhea" id="RHEA:29395"/>
        <dbReference type="ChEBI" id="CHEBI:15377"/>
        <dbReference type="ChEBI" id="CHEBI:15378"/>
        <dbReference type="ChEBI" id="CHEBI:33019"/>
        <dbReference type="ChEBI" id="CHEBI:46398"/>
        <dbReference type="ChEBI" id="CHEBI:57865"/>
        <dbReference type="EC" id="3.6.1.9"/>
    </reaction>
</comment>